<protein>
    <recommendedName>
        <fullName evidence="3">DUF839 domain-containing protein</fullName>
    </recommendedName>
</protein>
<dbReference type="RefSeq" id="WP_183959675.1">
    <property type="nucleotide sequence ID" value="NZ_JACHHP010000001.1"/>
</dbReference>
<organism evidence="1 2">
    <name type="scientific">Chiayiivirga flava</name>
    <dbReference type="NCBI Taxonomy" id="659595"/>
    <lineage>
        <taxon>Bacteria</taxon>
        <taxon>Pseudomonadati</taxon>
        <taxon>Pseudomonadota</taxon>
        <taxon>Gammaproteobacteria</taxon>
        <taxon>Lysobacterales</taxon>
        <taxon>Lysobacteraceae</taxon>
        <taxon>Chiayiivirga</taxon>
    </lineage>
</organism>
<dbReference type="InterPro" id="IPR008557">
    <property type="entry name" value="PhoX"/>
</dbReference>
<dbReference type="Pfam" id="PF05787">
    <property type="entry name" value="PhoX"/>
    <property type="match status" value="2"/>
</dbReference>
<keyword evidence="2" id="KW-1185">Reference proteome</keyword>
<dbReference type="AlphaFoldDB" id="A0A7W8FY95"/>
<gene>
    <name evidence="1" type="ORF">HNQ52_000673</name>
</gene>
<dbReference type="Proteomes" id="UP000521199">
    <property type="component" value="Unassembled WGS sequence"/>
</dbReference>
<dbReference type="PANTHER" id="PTHR35399:SF4">
    <property type="entry name" value="MEMBRANE PROTEIN"/>
    <property type="match status" value="1"/>
</dbReference>
<dbReference type="SUPFAM" id="SSF63825">
    <property type="entry name" value="YWTD domain"/>
    <property type="match status" value="1"/>
</dbReference>
<reference evidence="1 2" key="1">
    <citation type="submission" date="2020-08" db="EMBL/GenBank/DDBJ databases">
        <title>Genomic Encyclopedia of Type Strains, Phase IV (KMG-IV): sequencing the most valuable type-strain genomes for metagenomic binning, comparative biology and taxonomic classification.</title>
        <authorList>
            <person name="Goeker M."/>
        </authorList>
    </citation>
    <scope>NUCLEOTIDE SEQUENCE [LARGE SCALE GENOMIC DNA]</scope>
    <source>
        <strain evidence="1 2">DSM 24163</strain>
    </source>
</reference>
<dbReference type="InterPro" id="IPR006311">
    <property type="entry name" value="TAT_signal"/>
</dbReference>
<evidence type="ECO:0000313" key="2">
    <source>
        <dbReference type="Proteomes" id="UP000521199"/>
    </source>
</evidence>
<evidence type="ECO:0000313" key="1">
    <source>
        <dbReference type="EMBL" id="MBB5207157.1"/>
    </source>
</evidence>
<accession>A0A7W8FY95</accession>
<dbReference type="PROSITE" id="PS51318">
    <property type="entry name" value="TAT"/>
    <property type="match status" value="1"/>
</dbReference>
<evidence type="ECO:0008006" key="3">
    <source>
        <dbReference type="Google" id="ProtNLM"/>
    </source>
</evidence>
<dbReference type="PANTHER" id="PTHR35399">
    <property type="entry name" value="SLR8030 PROTEIN"/>
    <property type="match status" value="1"/>
</dbReference>
<name>A0A7W8FY95_9GAMM</name>
<proteinExistence type="predicted"/>
<sequence>MSRLPDDPARALAARRRFLSLGARGAGLGLALSPLGRLFAAAGEAGARAAAPGYGPLRPTLDETTRQPLLQLPEGFRYRSFGWTGEVLADGTPTPPAHDGMGVVRARGSVVTLVRNHEVVRADGAFGPSASHYDPACSGGTVTLAFDTARGEPLAAHASLSGTLQNCAGGVTPWNTWLSCEEWVSRADQPVLVKSGEAVLRRDHGFVFEVPAQGLSRAEPLPDLGQFKHEAATVHPSSGAVYLTEDAYEIAGFYRCLPQVPGELVRGGRLQMLRVKSREELRRGLRAGQRFAADWVDIEQPARGVDPADGEPRGVQRQGFAQGAARFTRLEGVIATDHEIFFTSTDGGDAACGQLWAYLPGSDELLLVYESPDPATLDYPDNIVLSPRGGMLICQDSKLDTQRLYGIGRDGGGLFEFARNNVQLDGVRGFSGDFRDAEWAGGCFSPDGQWLFANVYTPGFTVAITGPWRAGLI</sequence>
<dbReference type="EMBL" id="JACHHP010000001">
    <property type="protein sequence ID" value="MBB5207157.1"/>
    <property type="molecule type" value="Genomic_DNA"/>
</dbReference>
<comment type="caution">
    <text evidence="1">The sequence shown here is derived from an EMBL/GenBank/DDBJ whole genome shotgun (WGS) entry which is preliminary data.</text>
</comment>